<dbReference type="InParanoid" id="W4K177"/>
<reference evidence="1 2" key="1">
    <citation type="journal article" date="2012" name="New Phytol.">
        <title>Insight into trade-off between wood decay and parasitism from the genome of a fungal forest pathogen.</title>
        <authorList>
            <person name="Olson A."/>
            <person name="Aerts A."/>
            <person name="Asiegbu F."/>
            <person name="Belbahri L."/>
            <person name="Bouzid O."/>
            <person name="Broberg A."/>
            <person name="Canback B."/>
            <person name="Coutinho P.M."/>
            <person name="Cullen D."/>
            <person name="Dalman K."/>
            <person name="Deflorio G."/>
            <person name="van Diepen L.T."/>
            <person name="Dunand C."/>
            <person name="Duplessis S."/>
            <person name="Durling M."/>
            <person name="Gonthier P."/>
            <person name="Grimwood J."/>
            <person name="Fossdal C.G."/>
            <person name="Hansson D."/>
            <person name="Henrissat B."/>
            <person name="Hietala A."/>
            <person name="Himmelstrand K."/>
            <person name="Hoffmeister D."/>
            <person name="Hogberg N."/>
            <person name="James T.Y."/>
            <person name="Karlsson M."/>
            <person name="Kohler A."/>
            <person name="Kues U."/>
            <person name="Lee Y.H."/>
            <person name="Lin Y.C."/>
            <person name="Lind M."/>
            <person name="Lindquist E."/>
            <person name="Lombard V."/>
            <person name="Lucas S."/>
            <person name="Lunden K."/>
            <person name="Morin E."/>
            <person name="Murat C."/>
            <person name="Park J."/>
            <person name="Raffaello T."/>
            <person name="Rouze P."/>
            <person name="Salamov A."/>
            <person name="Schmutz J."/>
            <person name="Solheim H."/>
            <person name="Stahlberg J."/>
            <person name="Velez H."/>
            <person name="de Vries R.P."/>
            <person name="Wiebenga A."/>
            <person name="Woodward S."/>
            <person name="Yakovlev I."/>
            <person name="Garbelotto M."/>
            <person name="Martin F."/>
            <person name="Grigoriev I.V."/>
            <person name="Stenlid J."/>
        </authorList>
    </citation>
    <scope>NUCLEOTIDE SEQUENCE [LARGE SCALE GENOMIC DNA]</scope>
    <source>
        <strain evidence="1 2">TC 32-1</strain>
    </source>
</reference>
<dbReference type="GeneID" id="20667188"/>
<keyword evidence="2" id="KW-1185">Reference proteome</keyword>
<name>W4K177_HETIT</name>
<evidence type="ECO:0000313" key="1">
    <source>
        <dbReference type="EMBL" id="ETW79567.1"/>
    </source>
</evidence>
<gene>
    <name evidence="1" type="primary">iqe1</name>
    <name evidence="1" type="ORF">HETIRDRAFT_147202</name>
</gene>
<dbReference type="EMBL" id="KI925460">
    <property type="protein sequence ID" value="ETW79567.1"/>
    <property type="molecule type" value="Genomic_DNA"/>
</dbReference>
<organism evidence="1 2">
    <name type="scientific">Heterobasidion irregulare (strain TC 32-1)</name>
    <dbReference type="NCBI Taxonomy" id="747525"/>
    <lineage>
        <taxon>Eukaryota</taxon>
        <taxon>Fungi</taxon>
        <taxon>Dikarya</taxon>
        <taxon>Basidiomycota</taxon>
        <taxon>Agaricomycotina</taxon>
        <taxon>Agaricomycetes</taxon>
        <taxon>Russulales</taxon>
        <taxon>Bondarzewiaceae</taxon>
        <taxon>Heterobasidion</taxon>
        <taxon>Heterobasidion annosum species complex</taxon>
    </lineage>
</organism>
<dbReference type="KEGG" id="hir:HETIRDRAFT_147202"/>
<sequence>MPLGLCRFSATCAFGAYLESHSATGTVRSLSSLTQFSPPNQSIQMINRMIRSPP</sequence>
<accession>W4K177</accession>
<evidence type="ECO:0000313" key="2">
    <source>
        <dbReference type="Proteomes" id="UP000030671"/>
    </source>
</evidence>
<proteinExistence type="predicted"/>
<dbReference type="Proteomes" id="UP000030671">
    <property type="component" value="Unassembled WGS sequence"/>
</dbReference>
<dbReference type="HOGENOM" id="CLU_3050580_0_0_1"/>
<dbReference type="AlphaFoldDB" id="W4K177"/>
<dbReference type="RefSeq" id="XP_009548143.1">
    <property type="nucleotide sequence ID" value="XM_009549848.1"/>
</dbReference>
<protein>
    <submittedName>
        <fullName evidence="1">Infection QTL expressed protein 1</fullName>
    </submittedName>
</protein>